<evidence type="ECO:0000259" key="2">
    <source>
        <dbReference type="Pfam" id="PF01370"/>
    </source>
</evidence>
<evidence type="ECO:0000313" key="3">
    <source>
        <dbReference type="EMBL" id="OGY96269.1"/>
    </source>
</evidence>
<dbReference type="Gene3D" id="3.90.25.10">
    <property type="entry name" value="UDP-galactose 4-epimerase, domain 1"/>
    <property type="match status" value="1"/>
</dbReference>
<dbReference type="Gene3D" id="3.40.50.720">
    <property type="entry name" value="NAD(P)-binding Rossmann-like Domain"/>
    <property type="match status" value="1"/>
</dbReference>
<feature type="domain" description="NAD-dependent epimerase/dehydratase" evidence="2">
    <location>
        <begin position="3"/>
        <end position="235"/>
    </location>
</feature>
<evidence type="ECO:0000313" key="4">
    <source>
        <dbReference type="Proteomes" id="UP000176648"/>
    </source>
</evidence>
<gene>
    <name evidence="3" type="ORF">A2122_00680</name>
</gene>
<evidence type="ECO:0000256" key="1">
    <source>
        <dbReference type="ARBA" id="ARBA00007637"/>
    </source>
</evidence>
<comment type="caution">
    <text evidence="3">The sequence shown here is derived from an EMBL/GenBank/DDBJ whole genome shotgun (WGS) entry which is preliminary data.</text>
</comment>
<dbReference type="PANTHER" id="PTHR43000">
    <property type="entry name" value="DTDP-D-GLUCOSE 4,6-DEHYDRATASE-RELATED"/>
    <property type="match status" value="1"/>
</dbReference>
<comment type="similarity">
    <text evidence="1">Belongs to the NAD(P)-dependent epimerase/dehydratase family.</text>
</comment>
<dbReference type="InterPro" id="IPR036291">
    <property type="entry name" value="NAD(P)-bd_dom_sf"/>
</dbReference>
<name>A0A1G2C696_9BACT</name>
<accession>A0A1G2C696</accession>
<dbReference type="InterPro" id="IPR001509">
    <property type="entry name" value="Epimerase_deHydtase"/>
</dbReference>
<dbReference type="STRING" id="1798644.A2122_00680"/>
<dbReference type="Pfam" id="PF01370">
    <property type="entry name" value="Epimerase"/>
    <property type="match status" value="1"/>
</dbReference>
<dbReference type="Proteomes" id="UP000176648">
    <property type="component" value="Unassembled WGS sequence"/>
</dbReference>
<protein>
    <recommendedName>
        <fullName evidence="2">NAD-dependent epimerase/dehydratase domain-containing protein</fullName>
    </recommendedName>
</protein>
<proteinExistence type="inferred from homology"/>
<sequence>MKILITGGAGFIGSHIADEYVRLGHKVVVVDNLSTGKRKNVNPNAKFYKGDIKNRAFVYDIMKRERPNAVNHQAALASLRKAVKEPEELVDANITGTMNLLLAAGKYPIKKFIFASSCSVFGLPKKLPATETDPVNPLSPYAFTKLADEGMIQFYARWTGFNYVIFRYPNVYGPRQNPEGEAGVVPIFVGLMKQGERPGIFGDGSKTRDYVYVGDVAHANALALRKGKNEIIHLGWKKEVSDQVIFNKIERVMNTGLSPRYLPFRSWEAKRISQNSNKAKRVLGWTPKVKLDEGIRKTVLTI</sequence>
<dbReference type="SUPFAM" id="SSF51735">
    <property type="entry name" value="NAD(P)-binding Rossmann-fold domains"/>
    <property type="match status" value="1"/>
</dbReference>
<dbReference type="EMBL" id="MHKU01000039">
    <property type="protein sequence ID" value="OGY96269.1"/>
    <property type="molecule type" value="Genomic_DNA"/>
</dbReference>
<organism evidence="3 4">
    <name type="scientific">Candidatus Liptonbacteria bacterium GWB1_49_6</name>
    <dbReference type="NCBI Taxonomy" id="1798644"/>
    <lineage>
        <taxon>Bacteria</taxon>
        <taxon>Candidatus Liptoniibacteriota</taxon>
    </lineage>
</organism>
<reference evidence="3 4" key="1">
    <citation type="journal article" date="2016" name="Nat. Commun.">
        <title>Thousands of microbial genomes shed light on interconnected biogeochemical processes in an aquifer system.</title>
        <authorList>
            <person name="Anantharaman K."/>
            <person name="Brown C.T."/>
            <person name="Hug L.A."/>
            <person name="Sharon I."/>
            <person name="Castelle C.J."/>
            <person name="Probst A.J."/>
            <person name="Thomas B.C."/>
            <person name="Singh A."/>
            <person name="Wilkins M.J."/>
            <person name="Karaoz U."/>
            <person name="Brodie E.L."/>
            <person name="Williams K.H."/>
            <person name="Hubbard S.S."/>
            <person name="Banfield J.F."/>
        </authorList>
    </citation>
    <scope>NUCLEOTIDE SEQUENCE [LARGE SCALE GENOMIC DNA]</scope>
</reference>
<dbReference type="AlphaFoldDB" id="A0A1G2C696"/>